<dbReference type="PRINTS" id="PR00990">
    <property type="entry name" value="RIBOKINASE"/>
</dbReference>
<evidence type="ECO:0000256" key="5">
    <source>
        <dbReference type="ARBA" id="ARBA00022741"/>
    </source>
</evidence>
<evidence type="ECO:0000256" key="6">
    <source>
        <dbReference type="ARBA" id="ARBA00022777"/>
    </source>
</evidence>
<comment type="similarity">
    <text evidence="13">Belongs to the carbohydrate kinase PfkB family. Deoxyribokinase subfamily.</text>
</comment>
<keyword evidence="9 13" id="KW-0630">Potassium</keyword>
<dbReference type="FunFam" id="3.40.1190.20:FF:000010">
    <property type="entry name" value="Ribokinase"/>
    <property type="match status" value="1"/>
</dbReference>
<dbReference type="EMBL" id="UGVN01000002">
    <property type="protein sequence ID" value="SUE95034.1"/>
    <property type="molecule type" value="Genomic_DNA"/>
</dbReference>
<dbReference type="InterPro" id="IPR002139">
    <property type="entry name" value="Ribo/fructo_kinase"/>
</dbReference>
<keyword evidence="4 13" id="KW-0479">Metal-binding</keyword>
<dbReference type="AlphaFoldDB" id="A0A1S8D471"/>
<feature type="binding site" evidence="13">
    <location>
        <begin position="20"/>
        <end position="22"/>
    </location>
    <ligand>
        <name>substrate</name>
    </ligand>
</feature>
<dbReference type="SUPFAM" id="SSF53613">
    <property type="entry name" value="Ribokinase-like"/>
    <property type="match status" value="1"/>
</dbReference>
<keyword evidence="7 13" id="KW-0067">ATP-binding</keyword>
<keyword evidence="17" id="KW-1185">Reference proteome</keyword>
<dbReference type="PANTHER" id="PTHR10584:SF166">
    <property type="entry name" value="RIBOKINASE"/>
    <property type="match status" value="1"/>
</dbReference>
<dbReference type="InterPro" id="IPR002173">
    <property type="entry name" value="Carboh/pur_kinase_PfkB_CS"/>
</dbReference>
<dbReference type="Pfam" id="PF00294">
    <property type="entry name" value="PfkB"/>
    <property type="match status" value="1"/>
</dbReference>
<dbReference type="GO" id="GO:0005524">
    <property type="term" value="F:ATP binding"/>
    <property type="evidence" value="ECO:0007669"/>
    <property type="project" value="UniProtKB-UniRule"/>
</dbReference>
<keyword evidence="5 13" id="KW-0547">Nucleotide-binding</keyword>
<evidence type="ECO:0000313" key="15">
    <source>
        <dbReference type="EMBL" id="ONH82759.1"/>
    </source>
</evidence>
<gene>
    <name evidence="16" type="primary">rbsK</name>
    <name evidence="13" type="synonym">deoK</name>
    <name evidence="15" type="ORF">APZ41_012850</name>
    <name evidence="16" type="ORF">NCTC13291_03917</name>
</gene>
<protein>
    <recommendedName>
        <fullName evidence="12 13">Deoxyribokinase</fullName>
        <shortName evidence="13">dRK</shortName>
        <ecNumber evidence="13">2.7.1.229</ecNumber>
    </recommendedName>
    <alternativeName>
        <fullName evidence="13">ATP:2-deoxy-D-ribose 5-phosphotransferase</fullName>
    </alternativeName>
</protein>
<comment type="caution">
    <text evidence="13">Lacks conserved residue(s) required for the propagation of feature annotation.</text>
</comment>
<feature type="binding site" evidence="13">
    <location>
        <position position="262"/>
    </location>
    <ligand>
        <name>substrate</name>
    </ligand>
</feature>
<dbReference type="NCBIfam" id="TIGR02152">
    <property type="entry name" value="D_ribokin_bact"/>
    <property type="match status" value="1"/>
</dbReference>
<feature type="binding site" evidence="13">
    <location>
        <begin position="261"/>
        <end position="262"/>
    </location>
    <ligand>
        <name>ATP</name>
        <dbReference type="ChEBI" id="CHEBI:30616"/>
    </ligand>
</feature>
<keyword evidence="8 13" id="KW-0460">Magnesium</keyword>
<evidence type="ECO:0000256" key="2">
    <source>
        <dbReference type="ARBA" id="ARBA00022490"/>
    </source>
</evidence>
<dbReference type="Proteomes" id="UP000254919">
    <property type="component" value="Unassembled WGS sequence"/>
</dbReference>
<evidence type="ECO:0000256" key="11">
    <source>
        <dbReference type="ARBA" id="ARBA00051363"/>
    </source>
</evidence>
<comment type="cofactor">
    <cofactor evidence="13">
        <name>Mg(2+)</name>
        <dbReference type="ChEBI" id="CHEBI:18420"/>
    </cofactor>
</comment>
<evidence type="ECO:0000313" key="16">
    <source>
        <dbReference type="EMBL" id="SUE95034.1"/>
    </source>
</evidence>
<keyword evidence="6 13" id="KW-0418">Kinase</keyword>
<evidence type="ECO:0000313" key="17">
    <source>
        <dbReference type="Proteomes" id="UP000054844"/>
    </source>
</evidence>
<dbReference type="GO" id="GO:0019303">
    <property type="term" value="P:D-ribose catabolic process"/>
    <property type="evidence" value="ECO:0007669"/>
    <property type="project" value="UniProtKB-UniPathway"/>
</dbReference>
<feature type="binding site" evidence="13">
    <location>
        <position position="256"/>
    </location>
    <ligand>
        <name>K(+)</name>
        <dbReference type="ChEBI" id="CHEBI:29103"/>
    </ligand>
</feature>
<reference evidence="15 17" key="1">
    <citation type="submission" date="2016-12" db="EMBL/GenBank/DDBJ databases">
        <title>Draft genome sequence of Roseomonas mucosa strain AU37, isolated from a peripheral intravenous catheter.</title>
        <authorList>
            <person name="Choudhury M.A."/>
            <person name="Sidjabat H.E."/>
            <person name="Wailan A.M."/>
            <person name="Zhang L."/>
            <person name="Marsh N.M."/>
            <person name="Rickard C.M."/>
            <person name="Davies M."/>
            <person name="Mcmillan D.J."/>
        </authorList>
    </citation>
    <scope>NUCLEOTIDE SEQUENCE [LARGE SCALE GENOMIC DNA]</scope>
    <source>
        <strain evidence="15 17">SAVE376</strain>
    </source>
</reference>
<feature type="binding site" evidence="13">
    <location>
        <begin position="230"/>
        <end position="235"/>
    </location>
    <ligand>
        <name>ATP</name>
        <dbReference type="ChEBI" id="CHEBI:30616"/>
    </ligand>
</feature>
<keyword evidence="2 13" id="KW-0963">Cytoplasm</keyword>
<evidence type="ECO:0000256" key="8">
    <source>
        <dbReference type="ARBA" id="ARBA00022842"/>
    </source>
</evidence>
<feature type="active site" description="Proton acceptor" evidence="13">
    <location>
        <position position="262"/>
    </location>
</feature>
<dbReference type="PROSITE" id="PS00584">
    <property type="entry name" value="PFKB_KINASES_2"/>
    <property type="match status" value="1"/>
</dbReference>
<name>A0A1S8D471_9PROT</name>
<evidence type="ECO:0000256" key="10">
    <source>
        <dbReference type="ARBA" id="ARBA00023277"/>
    </source>
</evidence>
<dbReference type="EC" id="2.7.1.229" evidence="13"/>
<comment type="function">
    <text evidence="13">Catalyzes the ATP-dependent phosphorylation of 2-deoxy-D-ribose to 2-deoxy-D-ribose 5-phosphate (dRib-5P), allowing the use of deoxyribose as the sole carbon source.</text>
</comment>
<sequence length="322" mass="33900">MVGSNRHSSGGRIGVVGSNMVDLVTYIDRMPEAGETLAAPSFSMGHGGKGANQAVAAARLGGDVMLVSRVGDDLFGEGTIRNFQESGIDARHVRAVPGTQSGVAPIFVELSGENRILIVKGANEHLLPADVEAAAEDLRRCSLILLQLEIPLETVYHTIDWATREGIEVLLNPAPATPELDVGRVLAATFLVPNQTELAIMTGLPTATREEAERAARVLVEKGVRTVIVTLGAEGALLVTAERVRHVPPVTVRPRDTSGAGDAFIGAFAQHYVRSRDIEAAMAWGATYAADSITRPGTQKAFADAAGFEAFRAGLTGARGAF</sequence>
<dbReference type="InterPro" id="IPR011877">
    <property type="entry name" value="Ribokinase"/>
</dbReference>
<dbReference type="OrthoDB" id="9792663at2"/>
<feature type="binding site" evidence="13">
    <location>
        <position position="149"/>
    </location>
    <ligand>
        <name>substrate</name>
    </ligand>
</feature>
<dbReference type="STRING" id="207340.APZ41_012850"/>
<dbReference type="GO" id="GO:0046872">
    <property type="term" value="F:metal ion binding"/>
    <property type="evidence" value="ECO:0007669"/>
    <property type="project" value="UniProtKB-KW"/>
</dbReference>
<comment type="catalytic activity">
    <reaction evidence="11">
        <text>2-deoxy-D-ribose + ATP = 2-deoxy-D-ribose 5-phosphate + ADP + H(+)</text>
        <dbReference type="Rhea" id="RHEA:30871"/>
        <dbReference type="ChEBI" id="CHEBI:15378"/>
        <dbReference type="ChEBI" id="CHEBI:30616"/>
        <dbReference type="ChEBI" id="CHEBI:62877"/>
        <dbReference type="ChEBI" id="CHEBI:90761"/>
        <dbReference type="ChEBI" id="CHEBI:456216"/>
        <dbReference type="EC" id="2.7.1.229"/>
    </reaction>
    <physiologicalReaction direction="left-to-right" evidence="11">
        <dbReference type="Rhea" id="RHEA:30872"/>
    </physiologicalReaction>
</comment>
<feature type="site" description="Important for substrate specificity" evidence="13">
    <location>
        <position position="20"/>
    </location>
</feature>
<dbReference type="PANTHER" id="PTHR10584">
    <property type="entry name" value="SUGAR KINASE"/>
    <property type="match status" value="1"/>
</dbReference>
<proteinExistence type="inferred from homology"/>
<evidence type="ECO:0000259" key="14">
    <source>
        <dbReference type="Pfam" id="PF00294"/>
    </source>
</evidence>
<feature type="binding site" evidence="13">
    <location>
        <position position="258"/>
    </location>
    <ligand>
        <name>K(+)</name>
        <dbReference type="ChEBI" id="CHEBI:29103"/>
    </ligand>
</feature>
<organism evidence="15 17">
    <name type="scientific">Roseomonas mucosa</name>
    <dbReference type="NCBI Taxonomy" id="207340"/>
    <lineage>
        <taxon>Bacteria</taxon>
        <taxon>Pseudomonadati</taxon>
        <taxon>Pseudomonadota</taxon>
        <taxon>Alphaproteobacteria</taxon>
        <taxon>Acetobacterales</taxon>
        <taxon>Roseomonadaceae</taxon>
        <taxon>Roseomonas</taxon>
    </lineage>
</organism>
<feature type="binding site" evidence="13">
    <location>
        <begin position="48"/>
        <end position="52"/>
    </location>
    <ligand>
        <name>substrate</name>
    </ligand>
</feature>
<dbReference type="UniPathway" id="UPA00916">
    <property type="reaction ID" value="UER00889"/>
</dbReference>
<dbReference type="HAMAP" id="MF_01987">
    <property type="entry name" value="Ribokinase"/>
    <property type="match status" value="1"/>
</dbReference>
<feature type="binding site" evidence="13">
    <location>
        <position position="297"/>
    </location>
    <ligand>
        <name>K(+)</name>
        <dbReference type="ChEBI" id="CHEBI:29103"/>
    </ligand>
</feature>
<dbReference type="GO" id="GO:0005829">
    <property type="term" value="C:cytosol"/>
    <property type="evidence" value="ECO:0007669"/>
    <property type="project" value="TreeGrafter"/>
</dbReference>
<evidence type="ECO:0000256" key="13">
    <source>
        <dbReference type="HAMAP-Rule" id="MF_01987"/>
    </source>
</evidence>
<dbReference type="EMBL" id="LLWF02000042">
    <property type="protein sequence ID" value="ONH82759.1"/>
    <property type="molecule type" value="Genomic_DNA"/>
</dbReference>
<feature type="binding site" evidence="13">
    <location>
        <position position="295"/>
    </location>
    <ligand>
        <name>K(+)</name>
        <dbReference type="ChEBI" id="CHEBI:29103"/>
    </ligand>
</feature>
<dbReference type="GeneID" id="99631295"/>
<comment type="subunit">
    <text evidence="13">Homodimer.</text>
</comment>
<evidence type="ECO:0000256" key="1">
    <source>
        <dbReference type="ARBA" id="ARBA00005380"/>
    </source>
</evidence>
<dbReference type="GO" id="GO:0004747">
    <property type="term" value="F:ribokinase activity"/>
    <property type="evidence" value="ECO:0007669"/>
    <property type="project" value="UniProtKB-UniRule"/>
</dbReference>
<keyword evidence="3 13" id="KW-0808">Transferase</keyword>
<dbReference type="RefSeq" id="WP_019462103.1">
    <property type="nucleotide sequence ID" value="NZ_AP031463.1"/>
</dbReference>
<feature type="binding site" evidence="13">
    <location>
        <position position="292"/>
    </location>
    <ligand>
        <name>K(+)</name>
        <dbReference type="ChEBI" id="CHEBI:29103"/>
    </ligand>
</feature>
<reference evidence="16 18" key="2">
    <citation type="submission" date="2018-06" db="EMBL/GenBank/DDBJ databases">
        <authorList>
            <consortium name="Pathogen Informatics"/>
            <person name="Doyle S."/>
        </authorList>
    </citation>
    <scope>NUCLEOTIDE SEQUENCE [LARGE SCALE GENOMIC DNA]</scope>
    <source>
        <strain evidence="16 18">NCTC13291</strain>
    </source>
</reference>
<evidence type="ECO:0000256" key="4">
    <source>
        <dbReference type="ARBA" id="ARBA00022723"/>
    </source>
</evidence>
<keyword evidence="10 13" id="KW-0119">Carbohydrate metabolism</keyword>
<evidence type="ECO:0000256" key="3">
    <source>
        <dbReference type="ARBA" id="ARBA00022679"/>
    </source>
</evidence>
<evidence type="ECO:0000256" key="12">
    <source>
        <dbReference type="ARBA" id="ARBA00071515"/>
    </source>
</evidence>
<dbReference type="InterPro" id="IPR011611">
    <property type="entry name" value="PfkB_dom"/>
</dbReference>
<comment type="similarity">
    <text evidence="1">Belongs to the carbohydrate kinase pfkB family.</text>
</comment>
<dbReference type="InterPro" id="IPR029056">
    <property type="entry name" value="Ribokinase-like"/>
</dbReference>
<feature type="domain" description="Carbohydrate kinase PfkB" evidence="14">
    <location>
        <begin position="15"/>
        <end position="300"/>
    </location>
</feature>
<feature type="binding site" evidence="13">
    <location>
        <position position="194"/>
    </location>
    <ligand>
        <name>ATP</name>
        <dbReference type="ChEBI" id="CHEBI:30616"/>
    </ligand>
</feature>
<comment type="subcellular location">
    <subcellularLocation>
        <location evidence="13">Cytoplasm</location>
    </subcellularLocation>
</comment>
<dbReference type="Gene3D" id="3.40.1190.20">
    <property type="match status" value="1"/>
</dbReference>
<evidence type="ECO:0000313" key="18">
    <source>
        <dbReference type="Proteomes" id="UP000254919"/>
    </source>
</evidence>
<evidence type="ECO:0000256" key="7">
    <source>
        <dbReference type="ARBA" id="ARBA00022840"/>
    </source>
</evidence>
<dbReference type="Proteomes" id="UP000054844">
    <property type="component" value="Unassembled WGS sequence"/>
</dbReference>
<dbReference type="CDD" id="cd01174">
    <property type="entry name" value="ribokinase"/>
    <property type="match status" value="1"/>
</dbReference>
<accession>A0A1S8D471</accession>
<evidence type="ECO:0000256" key="9">
    <source>
        <dbReference type="ARBA" id="ARBA00022958"/>
    </source>
</evidence>